<name>A0A6J5NL55_9CAUD</name>
<organism evidence="1">
    <name type="scientific">uncultured Caudovirales phage</name>
    <dbReference type="NCBI Taxonomy" id="2100421"/>
    <lineage>
        <taxon>Viruses</taxon>
        <taxon>Duplodnaviria</taxon>
        <taxon>Heunggongvirae</taxon>
        <taxon>Uroviricota</taxon>
        <taxon>Caudoviricetes</taxon>
        <taxon>Peduoviridae</taxon>
        <taxon>Maltschvirus</taxon>
        <taxon>Maltschvirus maltsch</taxon>
    </lineage>
</organism>
<protein>
    <submittedName>
        <fullName evidence="1">Uncharacterized protein</fullName>
    </submittedName>
</protein>
<sequence>MNKQQLWKIYTDKNPSFAGDGEITLTAGGLRKLFDTTFEQGIEHGRRRSAIEAAVKETLSKGKPFFAP</sequence>
<dbReference type="EMBL" id="LR796630">
    <property type="protein sequence ID" value="CAB4156074.1"/>
    <property type="molecule type" value="Genomic_DNA"/>
</dbReference>
<reference evidence="1" key="1">
    <citation type="submission" date="2020-04" db="EMBL/GenBank/DDBJ databases">
        <authorList>
            <person name="Chiriac C."/>
            <person name="Salcher M."/>
            <person name="Ghai R."/>
            <person name="Kavagutti S V."/>
        </authorList>
    </citation>
    <scope>NUCLEOTIDE SEQUENCE</scope>
</reference>
<proteinExistence type="predicted"/>
<gene>
    <name evidence="1" type="ORF">UFOVP674_46</name>
</gene>
<evidence type="ECO:0000313" key="1">
    <source>
        <dbReference type="EMBL" id="CAB4156074.1"/>
    </source>
</evidence>
<accession>A0A6J5NL55</accession>